<evidence type="ECO:0000313" key="2">
    <source>
        <dbReference type="EMBL" id="KFM25787.1"/>
    </source>
</evidence>
<dbReference type="KEGG" id="apro:F751_2629"/>
<feature type="compositionally biased region" description="Polar residues" evidence="1">
    <location>
        <begin position="1"/>
        <end position="11"/>
    </location>
</feature>
<organism evidence="2 3">
    <name type="scientific">Auxenochlorella protothecoides</name>
    <name type="common">Green microalga</name>
    <name type="synonym">Chlorella protothecoides</name>
    <dbReference type="NCBI Taxonomy" id="3075"/>
    <lineage>
        <taxon>Eukaryota</taxon>
        <taxon>Viridiplantae</taxon>
        <taxon>Chlorophyta</taxon>
        <taxon>core chlorophytes</taxon>
        <taxon>Trebouxiophyceae</taxon>
        <taxon>Chlorellales</taxon>
        <taxon>Chlorellaceae</taxon>
        <taxon>Auxenochlorella</taxon>
    </lineage>
</organism>
<keyword evidence="3" id="KW-1185">Reference proteome</keyword>
<evidence type="ECO:0000313" key="3">
    <source>
        <dbReference type="Proteomes" id="UP000028924"/>
    </source>
</evidence>
<proteinExistence type="predicted"/>
<sequence>MPVLATQSFHSTLDKGGGSGLEQGKADGLGQWGRGQGIRAHQPSPAQRR</sequence>
<reference evidence="2 3" key="1">
    <citation type="journal article" date="2014" name="BMC Genomics">
        <title>Oil accumulation mechanisms of the oleaginous microalga Chlorella protothecoides revealed through its genome, transcriptomes, and proteomes.</title>
        <authorList>
            <person name="Gao C."/>
            <person name="Wang Y."/>
            <person name="Shen Y."/>
            <person name="Yan D."/>
            <person name="He X."/>
            <person name="Dai J."/>
            <person name="Wu Q."/>
        </authorList>
    </citation>
    <scope>NUCLEOTIDE SEQUENCE [LARGE SCALE GENOMIC DNA]</scope>
    <source>
        <strain evidence="2 3">0710</strain>
    </source>
</reference>
<dbReference type="AlphaFoldDB" id="A0A087SJ83"/>
<protein>
    <submittedName>
        <fullName evidence="2">Uncharacterized protein</fullName>
    </submittedName>
</protein>
<feature type="region of interest" description="Disordered" evidence="1">
    <location>
        <begin position="1"/>
        <end position="49"/>
    </location>
</feature>
<gene>
    <name evidence="2" type="ORF">F751_2629</name>
</gene>
<dbReference type="EMBL" id="KL662122">
    <property type="protein sequence ID" value="KFM25787.1"/>
    <property type="molecule type" value="Genomic_DNA"/>
</dbReference>
<evidence type="ECO:0000256" key="1">
    <source>
        <dbReference type="SAM" id="MobiDB-lite"/>
    </source>
</evidence>
<name>A0A087SJ83_AUXPR</name>
<accession>A0A087SJ83</accession>
<dbReference type="RefSeq" id="XP_011398683.1">
    <property type="nucleotide sequence ID" value="XM_011400381.1"/>
</dbReference>
<dbReference type="Proteomes" id="UP000028924">
    <property type="component" value="Unassembled WGS sequence"/>
</dbReference>
<dbReference type="GeneID" id="23614020"/>